<comment type="subcellular location">
    <subcellularLocation>
        <location evidence="1">Cell outer membrane</location>
    </subcellularLocation>
</comment>
<dbReference type="PANTHER" id="PTHR30329:SF21">
    <property type="entry name" value="LIPOPROTEIN YIAD-RELATED"/>
    <property type="match status" value="1"/>
</dbReference>
<evidence type="ECO:0000313" key="7">
    <source>
        <dbReference type="Proteomes" id="UP000479293"/>
    </source>
</evidence>
<dbReference type="AlphaFoldDB" id="A0A7C9BIA7"/>
<dbReference type="GO" id="GO:0009279">
    <property type="term" value="C:cell outer membrane"/>
    <property type="evidence" value="ECO:0007669"/>
    <property type="project" value="UniProtKB-SubCell"/>
</dbReference>
<evidence type="ECO:0000256" key="1">
    <source>
        <dbReference type="ARBA" id="ARBA00004442"/>
    </source>
</evidence>
<keyword evidence="2 4" id="KW-0472">Membrane</keyword>
<dbReference type="Proteomes" id="UP000479293">
    <property type="component" value="Unassembled WGS sequence"/>
</dbReference>
<dbReference type="CDD" id="cd07185">
    <property type="entry name" value="OmpA_C-like"/>
    <property type="match status" value="1"/>
</dbReference>
<name>A0A7C9BIA7_9BACT</name>
<dbReference type="InterPro" id="IPR011042">
    <property type="entry name" value="6-blade_b-propeller_TolB-like"/>
</dbReference>
<dbReference type="Gene3D" id="2.60.40.1120">
    <property type="entry name" value="Carboxypeptidase-like, regulatory domain"/>
    <property type="match status" value="1"/>
</dbReference>
<dbReference type="InterPro" id="IPR036737">
    <property type="entry name" value="OmpA-like_sf"/>
</dbReference>
<sequence>MNYFPLNIHTTTLRTILLFCVLTGINREVSAQESLWAAKILGYSSEYRPGPYGKEFRAIQILGRPNKLPDIGNSPCAWSPAQANSINDEWIKVGFEKSIPLRQVAIAENFNAGAISRVYAYNEKGEEILLIENSITPTKEIGKFTYIFPSDSSLVANAIKVVLQPSRVVGFNQIDAIGISSSTVPMKAEIHVFPDTPKDLQKENLGKNVNSKGQEVAPVISPDGKMLFFTRSKFAGNIGSPARQDVWVSTLDNANVWQEAVNLNAPINNEGDNAITGISPDGKTVYLINVYRPDGTMVNGLSKSVRTREGWSFPKECKIRNHYNDHERNFTEFAISPKGKVLILSVQRRDTEGNKDLYVSFLQPDDTWSEPKHMGDVINTPDYEGSPFVASDDKTLYFTSAGFSGYGNGDIFVSRRLDDTWTNWSEPENLGPSINTPQWDGYFNIPASADYAYLSSMENSLGEEDIFRVRLFPAIKPEPVAIISGNVMDSETNQMMGADIVADIKSSNEEFSKATFEPETGEYKMILPLKDLYRITASHEGYFPVTEEIDLTRESNFRLIRKNILMMPIKEGQKIRLNQLMFNQSSAEVVPTSLPEMDRIVKMMTDYPTMEILLEGHTDNVGDWQKNIKLSEDRVMEVKRYLNSKGIPLNRIQTKAWGGANPISSNVTEQTRKWNRRVEFTILKM</sequence>
<dbReference type="SUPFAM" id="SSF103088">
    <property type="entry name" value="OmpA-like"/>
    <property type="match status" value="1"/>
</dbReference>
<dbReference type="PROSITE" id="PS51123">
    <property type="entry name" value="OMPA_2"/>
    <property type="match status" value="1"/>
</dbReference>
<dbReference type="PRINTS" id="PR01021">
    <property type="entry name" value="OMPADOMAIN"/>
</dbReference>
<dbReference type="Pfam" id="PF07676">
    <property type="entry name" value="PD40"/>
    <property type="match status" value="2"/>
</dbReference>
<accession>A0A7C9BIA7</accession>
<evidence type="ECO:0000259" key="5">
    <source>
        <dbReference type="PROSITE" id="PS51123"/>
    </source>
</evidence>
<keyword evidence="3" id="KW-0998">Cell outer membrane</keyword>
<evidence type="ECO:0000256" key="3">
    <source>
        <dbReference type="ARBA" id="ARBA00023237"/>
    </source>
</evidence>
<evidence type="ECO:0000256" key="2">
    <source>
        <dbReference type="ARBA" id="ARBA00023136"/>
    </source>
</evidence>
<dbReference type="InterPro" id="IPR011659">
    <property type="entry name" value="WD40"/>
</dbReference>
<proteinExistence type="predicted"/>
<dbReference type="EMBL" id="WHLY01000002">
    <property type="protein sequence ID" value="MPR36660.1"/>
    <property type="molecule type" value="Genomic_DNA"/>
</dbReference>
<dbReference type="InterPro" id="IPR006664">
    <property type="entry name" value="OMP_bac"/>
</dbReference>
<dbReference type="SUPFAM" id="SSF82171">
    <property type="entry name" value="DPP6 N-terminal domain-like"/>
    <property type="match status" value="1"/>
</dbReference>
<dbReference type="InterPro" id="IPR050330">
    <property type="entry name" value="Bact_OuterMem_StrucFunc"/>
</dbReference>
<dbReference type="PANTHER" id="PTHR30329">
    <property type="entry name" value="STATOR ELEMENT OF FLAGELLAR MOTOR COMPLEX"/>
    <property type="match status" value="1"/>
</dbReference>
<keyword evidence="7" id="KW-1185">Reference proteome</keyword>
<reference evidence="6 7" key="1">
    <citation type="submission" date="2019-10" db="EMBL/GenBank/DDBJ databases">
        <title>Draft Genome Sequence of Cytophagaceae sp. SJW1-29.</title>
        <authorList>
            <person name="Choi A."/>
        </authorList>
    </citation>
    <scope>NUCLEOTIDE SEQUENCE [LARGE SCALE GENOMIC DNA]</scope>
    <source>
        <strain evidence="6 7">SJW1-29</strain>
    </source>
</reference>
<dbReference type="Gene3D" id="3.30.1330.60">
    <property type="entry name" value="OmpA-like domain"/>
    <property type="match status" value="1"/>
</dbReference>
<comment type="caution">
    <text evidence="6">The sequence shown here is derived from an EMBL/GenBank/DDBJ whole genome shotgun (WGS) entry which is preliminary data.</text>
</comment>
<organism evidence="6 7">
    <name type="scientific">Salmonirosea aquatica</name>
    <dbReference type="NCBI Taxonomy" id="2654236"/>
    <lineage>
        <taxon>Bacteria</taxon>
        <taxon>Pseudomonadati</taxon>
        <taxon>Bacteroidota</taxon>
        <taxon>Cytophagia</taxon>
        <taxon>Cytophagales</taxon>
        <taxon>Spirosomataceae</taxon>
        <taxon>Salmonirosea</taxon>
    </lineage>
</organism>
<protein>
    <submittedName>
        <fullName evidence="6">OmpA family protein</fullName>
    </submittedName>
</protein>
<evidence type="ECO:0000313" key="6">
    <source>
        <dbReference type="EMBL" id="MPR36660.1"/>
    </source>
</evidence>
<evidence type="ECO:0000256" key="4">
    <source>
        <dbReference type="PROSITE-ProRule" id="PRU00473"/>
    </source>
</evidence>
<feature type="domain" description="OmpA-like" evidence="5">
    <location>
        <begin position="571"/>
        <end position="685"/>
    </location>
</feature>
<gene>
    <name evidence="6" type="ORF">GBK04_25790</name>
</gene>
<dbReference type="Pfam" id="PF00691">
    <property type="entry name" value="OmpA"/>
    <property type="match status" value="1"/>
</dbReference>
<dbReference type="Gene3D" id="2.120.10.30">
    <property type="entry name" value="TolB, C-terminal domain"/>
    <property type="match status" value="1"/>
</dbReference>
<dbReference type="InterPro" id="IPR006665">
    <property type="entry name" value="OmpA-like"/>
</dbReference>
<dbReference type="CDD" id="cd15482">
    <property type="entry name" value="Sialidase_non-viral"/>
    <property type="match status" value="1"/>
</dbReference>
<dbReference type="RefSeq" id="WP_152764769.1">
    <property type="nucleotide sequence ID" value="NZ_WHLY01000002.1"/>
</dbReference>